<reference evidence="1 2" key="1">
    <citation type="submission" date="2017-04" db="EMBL/GenBank/DDBJ databases">
        <authorList>
            <person name="Afonso C.L."/>
            <person name="Miller P.J."/>
            <person name="Scott M.A."/>
            <person name="Spackman E."/>
            <person name="Goraichik I."/>
            <person name="Dimitrov K.M."/>
            <person name="Suarez D.L."/>
            <person name="Swayne D.E."/>
        </authorList>
    </citation>
    <scope>NUCLEOTIDE SEQUENCE [LARGE SCALE GENOMIC DNA]</scope>
    <source>
        <strain evidence="1 2">DSM 19625</strain>
    </source>
</reference>
<gene>
    <name evidence="1" type="ORF">SAMN04488101_102167</name>
</gene>
<protein>
    <submittedName>
        <fullName evidence="1">Uncharacterized protein</fullName>
    </submittedName>
</protein>
<proteinExistence type="predicted"/>
<dbReference type="AlphaFoldDB" id="A0A1W2B673"/>
<dbReference type="EMBL" id="FWYB01000002">
    <property type="protein sequence ID" value="SMC68495.1"/>
    <property type="molecule type" value="Genomic_DNA"/>
</dbReference>
<sequence length="59" mass="6571">MGEFGSILGTKKSIFRKVIPSIKRFQEEFSGKQTNSGITSQQLVRVSLNQQVISGQDKL</sequence>
<name>A0A1W2B673_9SPHI</name>
<dbReference type="Proteomes" id="UP000192678">
    <property type="component" value="Unassembled WGS sequence"/>
</dbReference>
<accession>A0A1W2B673</accession>
<organism evidence="1 2">
    <name type="scientific">Pedobacter nyackensis</name>
    <dbReference type="NCBI Taxonomy" id="475255"/>
    <lineage>
        <taxon>Bacteria</taxon>
        <taxon>Pseudomonadati</taxon>
        <taxon>Bacteroidota</taxon>
        <taxon>Sphingobacteriia</taxon>
        <taxon>Sphingobacteriales</taxon>
        <taxon>Sphingobacteriaceae</taxon>
        <taxon>Pedobacter</taxon>
    </lineage>
</organism>
<keyword evidence="2" id="KW-1185">Reference proteome</keyword>
<evidence type="ECO:0000313" key="2">
    <source>
        <dbReference type="Proteomes" id="UP000192678"/>
    </source>
</evidence>
<evidence type="ECO:0000313" key="1">
    <source>
        <dbReference type="EMBL" id="SMC68495.1"/>
    </source>
</evidence>